<sequence length="207" mass="23045">MAGLTLSTQGIVLLKRPPKANFQLLTLFSAEHGHLSLWQRLSKSSSSKTGAAPLDLFDEAEFLAESPNQGQSWFIKEAHLLHRPSGIARSYDSLQHACGFTTTLARNRVPEEVRAGVMQLLRRSLDAFANHMRPDITHLKALYSFARDEGYPLRQHWLPTLPAALRSLAQSVLGQPLADQNPPAQAVTALHSHLAHYLRHHTEILVD</sequence>
<dbReference type="Proteomes" id="UP000071392">
    <property type="component" value="Unassembled WGS sequence"/>
</dbReference>
<dbReference type="AlphaFoldDB" id="A0A139SHZ4"/>
<dbReference type="EMBL" id="LSZP01000060">
    <property type="protein sequence ID" value="KXU34198.1"/>
    <property type="molecule type" value="Genomic_DNA"/>
</dbReference>
<dbReference type="RefSeq" id="WP_068713187.1">
    <property type="nucleotide sequence ID" value="NZ_LSZP01000060.1"/>
</dbReference>
<organism evidence="1 2">
    <name type="scientific">Cephaloticoccus capnophilus</name>
    <dbReference type="NCBI Taxonomy" id="1548208"/>
    <lineage>
        <taxon>Bacteria</taxon>
        <taxon>Pseudomonadati</taxon>
        <taxon>Verrucomicrobiota</taxon>
        <taxon>Opitutia</taxon>
        <taxon>Opitutales</taxon>
        <taxon>Opitutaceae</taxon>
        <taxon>Cephaloticoccus</taxon>
    </lineage>
</organism>
<comment type="caution">
    <text evidence="1">The sequence shown here is derived from an EMBL/GenBank/DDBJ whole genome shotgun (WGS) entry which is preliminary data.</text>
</comment>
<keyword evidence="2" id="KW-1185">Reference proteome</keyword>
<name>A0A139SHZ4_9BACT</name>
<evidence type="ECO:0000313" key="1">
    <source>
        <dbReference type="EMBL" id="KXU34198.1"/>
    </source>
</evidence>
<accession>A0A139SHZ4</accession>
<proteinExistence type="predicted"/>
<reference evidence="1 2" key="1">
    <citation type="submission" date="2016-02" db="EMBL/GenBank/DDBJ databases">
        <authorList>
            <person name="Wen L."/>
            <person name="He K."/>
            <person name="Yang H."/>
        </authorList>
    </citation>
    <scope>NUCLEOTIDE SEQUENCE [LARGE SCALE GENOMIC DNA]</scope>
    <source>
        <strain evidence="1 2">CV41</strain>
    </source>
</reference>
<evidence type="ECO:0000313" key="2">
    <source>
        <dbReference type="Proteomes" id="UP000071392"/>
    </source>
</evidence>
<dbReference type="STRING" id="1548208.AXK12_07960"/>
<dbReference type="OrthoDB" id="190348at2"/>
<gene>
    <name evidence="1" type="ORF">AXK12_07960</name>
</gene>
<protein>
    <submittedName>
        <fullName evidence="1">Uncharacterized protein</fullName>
    </submittedName>
</protein>